<evidence type="ECO:0000256" key="1">
    <source>
        <dbReference type="ARBA" id="ARBA00004141"/>
    </source>
</evidence>
<evidence type="ECO:0000256" key="3">
    <source>
        <dbReference type="ARBA" id="ARBA00022692"/>
    </source>
</evidence>
<dbReference type="Proteomes" id="UP000187209">
    <property type="component" value="Unassembled WGS sequence"/>
</dbReference>
<accession>A0A1R2CK22</accession>
<dbReference type="OrthoDB" id="5963193at2759"/>
<sequence length="382" mass="44365">MLSWLIPKNFICGLLFAGILKSFNTSSVLHARLLYIILSLFLAIVSLFIKLFAHDAYSKFGFLMPICPDYTCFTSYIIHAIMLSLSIFHFCILALTLSVNSIAFACYQKCWVLKFILYFAILIGCIWFTNILDYYSWIAFGFIIGFIGIQSIYLIEFNYDWSEAWFEYYNESSSKYWATMLIIFSIISWIFNVGMLIITYFISKHFWVSLLNFVVSVSITIFSSSSLCQNGSLLSSSLTMAFATYFLTTAFLINPKDKNYLIIFLDIFLSLISLCYLAFVQPEKHKTNSHSEFKHSKIANFSQKNQEDDFESKEKSKPNTILFQITLASYCFYLGMILTDWELALNDNRHFTAKCLQAMLIMSFYLWTLIAPLLFPDREFSR</sequence>
<feature type="transmembrane region" description="Helical" evidence="6">
    <location>
        <begin position="111"/>
        <end position="129"/>
    </location>
</feature>
<dbReference type="SUPFAM" id="SSF103473">
    <property type="entry name" value="MFS general substrate transporter"/>
    <property type="match status" value="1"/>
</dbReference>
<keyword evidence="4 6" id="KW-1133">Transmembrane helix</keyword>
<keyword evidence="8" id="KW-1185">Reference proteome</keyword>
<name>A0A1R2CK22_9CILI</name>
<comment type="similarity">
    <text evidence="2">Belongs to the TDE1 family.</text>
</comment>
<dbReference type="InterPro" id="IPR036259">
    <property type="entry name" value="MFS_trans_sf"/>
</dbReference>
<feature type="transmembrane region" description="Helical" evidence="6">
    <location>
        <begin position="259"/>
        <end position="279"/>
    </location>
</feature>
<dbReference type="EMBL" id="MPUH01000129">
    <property type="protein sequence ID" value="OMJ89300.1"/>
    <property type="molecule type" value="Genomic_DNA"/>
</dbReference>
<dbReference type="PANTHER" id="PTHR10383:SF9">
    <property type="entry name" value="SERINE INCORPORATOR, ISOFORM F"/>
    <property type="match status" value="1"/>
</dbReference>
<dbReference type="PANTHER" id="PTHR10383">
    <property type="entry name" value="SERINE INCORPORATOR"/>
    <property type="match status" value="1"/>
</dbReference>
<protein>
    <submittedName>
        <fullName evidence="7">Uncharacterized protein</fullName>
    </submittedName>
</protein>
<gene>
    <name evidence="7" type="ORF">SteCoe_8598</name>
</gene>
<keyword evidence="5 6" id="KW-0472">Membrane</keyword>
<dbReference type="Pfam" id="PF03348">
    <property type="entry name" value="Serinc"/>
    <property type="match status" value="1"/>
</dbReference>
<evidence type="ECO:0000256" key="5">
    <source>
        <dbReference type="ARBA" id="ARBA00023136"/>
    </source>
</evidence>
<reference evidence="7 8" key="1">
    <citation type="submission" date="2016-11" db="EMBL/GenBank/DDBJ databases">
        <title>The macronuclear genome of Stentor coeruleus: a giant cell with tiny introns.</title>
        <authorList>
            <person name="Slabodnick M."/>
            <person name="Ruby J.G."/>
            <person name="Reiff S.B."/>
            <person name="Swart E.C."/>
            <person name="Gosai S."/>
            <person name="Prabakaran S."/>
            <person name="Witkowska E."/>
            <person name="Larue G.E."/>
            <person name="Fisher S."/>
            <person name="Freeman R.M."/>
            <person name="Gunawardena J."/>
            <person name="Chu W."/>
            <person name="Stover N.A."/>
            <person name="Gregory B.D."/>
            <person name="Nowacki M."/>
            <person name="Derisi J."/>
            <person name="Roy S.W."/>
            <person name="Marshall W.F."/>
            <person name="Sood P."/>
        </authorList>
    </citation>
    <scope>NUCLEOTIDE SEQUENCE [LARGE SCALE GENOMIC DNA]</scope>
    <source>
        <strain evidence="7">WM001</strain>
    </source>
</reference>
<dbReference type="InterPro" id="IPR005016">
    <property type="entry name" value="TDE1/TMS"/>
</dbReference>
<feature type="transmembrane region" description="Helical" evidence="6">
    <location>
        <begin position="6"/>
        <end position="24"/>
    </location>
</feature>
<feature type="transmembrane region" description="Helical" evidence="6">
    <location>
        <begin position="321"/>
        <end position="339"/>
    </location>
</feature>
<dbReference type="GO" id="GO:0016020">
    <property type="term" value="C:membrane"/>
    <property type="evidence" value="ECO:0007669"/>
    <property type="project" value="UniProtKB-SubCell"/>
</dbReference>
<comment type="subcellular location">
    <subcellularLocation>
        <location evidence="1">Membrane</location>
        <topology evidence="1">Multi-pass membrane protein</topology>
    </subcellularLocation>
</comment>
<keyword evidence="3 6" id="KW-0812">Transmembrane</keyword>
<proteinExistence type="inferred from homology"/>
<evidence type="ECO:0000256" key="4">
    <source>
        <dbReference type="ARBA" id="ARBA00022989"/>
    </source>
</evidence>
<feature type="transmembrane region" description="Helical" evidence="6">
    <location>
        <begin position="33"/>
        <end position="53"/>
    </location>
</feature>
<dbReference type="AlphaFoldDB" id="A0A1R2CK22"/>
<evidence type="ECO:0000313" key="8">
    <source>
        <dbReference type="Proteomes" id="UP000187209"/>
    </source>
</evidence>
<evidence type="ECO:0000256" key="6">
    <source>
        <dbReference type="SAM" id="Phobius"/>
    </source>
</evidence>
<feature type="transmembrane region" description="Helical" evidence="6">
    <location>
        <begin position="231"/>
        <end position="253"/>
    </location>
</feature>
<feature type="transmembrane region" description="Helical" evidence="6">
    <location>
        <begin position="135"/>
        <end position="155"/>
    </location>
</feature>
<comment type="caution">
    <text evidence="7">The sequence shown here is derived from an EMBL/GenBank/DDBJ whole genome shotgun (WGS) entry which is preliminary data.</text>
</comment>
<organism evidence="7 8">
    <name type="scientific">Stentor coeruleus</name>
    <dbReference type="NCBI Taxonomy" id="5963"/>
    <lineage>
        <taxon>Eukaryota</taxon>
        <taxon>Sar</taxon>
        <taxon>Alveolata</taxon>
        <taxon>Ciliophora</taxon>
        <taxon>Postciliodesmatophora</taxon>
        <taxon>Heterotrichea</taxon>
        <taxon>Heterotrichida</taxon>
        <taxon>Stentoridae</taxon>
        <taxon>Stentor</taxon>
    </lineage>
</organism>
<feature type="transmembrane region" description="Helical" evidence="6">
    <location>
        <begin position="206"/>
        <end position="224"/>
    </location>
</feature>
<feature type="transmembrane region" description="Helical" evidence="6">
    <location>
        <begin position="73"/>
        <end position="99"/>
    </location>
</feature>
<feature type="transmembrane region" description="Helical" evidence="6">
    <location>
        <begin position="176"/>
        <end position="200"/>
    </location>
</feature>
<feature type="transmembrane region" description="Helical" evidence="6">
    <location>
        <begin position="351"/>
        <end position="375"/>
    </location>
</feature>
<evidence type="ECO:0000313" key="7">
    <source>
        <dbReference type="EMBL" id="OMJ89300.1"/>
    </source>
</evidence>
<evidence type="ECO:0000256" key="2">
    <source>
        <dbReference type="ARBA" id="ARBA00006665"/>
    </source>
</evidence>